<dbReference type="Proteomes" id="UP000257109">
    <property type="component" value="Unassembled WGS sequence"/>
</dbReference>
<keyword evidence="14" id="KW-1185">Reference proteome</keyword>
<dbReference type="InterPro" id="IPR018082">
    <property type="entry name" value="AmbAllergen"/>
</dbReference>
<evidence type="ECO:0000259" key="12">
    <source>
        <dbReference type="SMART" id="SM00656"/>
    </source>
</evidence>
<evidence type="ECO:0000256" key="10">
    <source>
        <dbReference type="ARBA" id="ARBA00023239"/>
    </source>
</evidence>
<dbReference type="InterPro" id="IPR011050">
    <property type="entry name" value="Pectin_lyase_fold/virulence"/>
</dbReference>
<evidence type="ECO:0000313" key="13">
    <source>
        <dbReference type="EMBL" id="RDY00374.1"/>
    </source>
</evidence>
<dbReference type="PANTHER" id="PTHR31683">
    <property type="entry name" value="PECTATE LYASE 18-RELATED"/>
    <property type="match status" value="1"/>
</dbReference>
<dbReference type="STRING" id="157652.A0A371HCE7"/>
<comment type="similarity">
    <text evidence="4 11">Belongs to the polysaccharide lyase 1 family.</text>
</comment>
<sequence>MVNSKLGTLHFTVVQQGSLWIIFERSITIELRQELLISSNSTIDGRGADVGLTMQYVNNVLIHGIRVKKIMPKDGNMIRNSYNHFGLRIRSDDHVFLSDSIDGLIDVIIGSTVVTISNCHLSNHNNVMLFGARY</sequence>
<keyword evidence="7 11" id="KW-0479">Metal-binding</keyword>
<evidence type="ECO:0000256" key="2">
    <source>
        <dbReference type="ARBA" id="ARBA00004191"/>
    </source>
</evidence>
<evidence type="ECO:0000256" key="5">
    <source>
        <dbReference type="ARBA" id="ARBA00012272"/>
    </source>
</evidence>
<organism evidence="13 14">
    <name type="scientific">Mucuna pruriens</name>
    <name type="common">Velvet bean</name>
    <name type="synonym">Dolichos pruriens</name>
    <dbReference type="NCBI Taxonomy" id="157652"/>
    <lineage>
        <taxon>Eukaryota</taxon>
        <taxon>Viridiplantae</taxon>
        <taxon>Streptophyta</taxon>
        <taxon>Embryophyta</taxon>
        <taxon>Tracheophyta</taxon>
        <taxon>Spermatophyta</taxon>
        <taxon>Magnoliopsida</taxon>
        <taxon>eudicotyledons</taxon>
        <taxon>Gunneridae</taxon>
        <taxon>Pentapetalae</taxon>
        <taxon>rosids</taxon>
        <taxon>fabids</taxon>
        <taxon>Fabales</taxon>
        <taxon>Fabaceae</taxon>
        <taxon>Papilionoideae</taxon>
        <taxon>50 kb inversion clade</taxon>
        <taxon>NPAAA clade</taxon>
        <taxon>indigoferoid/millettioid clade</taxon>
        <taxon>Phaseoleae</taxon>
        <taxon>Mucuna</taxon>
    </lineage>
</organism>
<keyword evidence="9 11" id="KW-0106">Calcium</keyword>
<evidence type="ECO:0000256" key="9">
    <source>
        <dbReference type="ARBA" id="ARBA00022837"/>
    </source>
</evidence>
<dbReference type="SUPFAM" id="SSF51126">
    <property type="entry name" value="Pectin lyase-like"/>
    <property type="match status" value="1"/>
</dbReference>
<dbReference type="UniPathway" id="UPA00545">
    <property type="reaction ID" value="UER00824"/>
</dbReference>
<comment type="caution">
    <text evidence="13">The sequence shown here is derived from an EMBL/GenBank/DDBJ whole genome shotgun (WGS) entry which is preliminary data.</text>
</comment>
<dbReference type="PRINTS" id="PR00807">
    <property type="entry name" value="AMBALLERGEN"/>
</dbReference>
<dbReference type="AlphaFoldDB" id="A0A371HCE7"/>
<dbReference type="GO" id="GO:0045490">
    <property type="term" value="P:pectin catabolic process"/>
    <property type="evidence" value="ECO:0007669"/>
    <property type="project" value="UniProtKB-UniPathway"/>
</dbReference>
<dbReference type="OrthoDB" id="1738612at2759"/>
<reference evidence="13" key="1">
    <citation type="submission" date="2018-05" db="EMBL/GenBank/DDBJ databases">
        <title>Draft genome of Mucuna pruriens seed.</title>
        <authorList>
            <person name="Nnadi N.E."/>
            <person name="Vos R."/>
            <person name="Hasami M.H."/>
            <person name="Devisetty U.K."/>
            <person name="Aguiy J.C."/>
        </authorList>
    </citation>
    <scope>NUCLEOTIDE SEQUENCE [LARGE SCALE GENOMIC DNA]</scope>
    <source>
        <strain evidence="13">JCA_2017</strain>
    </source>
</reference>
<proteinExistence type="inferred from homology"/>
<evidence type="ECO:0000256" key="3">
    <source>
        <dbReference type="ARBA" id="ARBA00005220"/>
    </source>
</evidence>
<dbReference type="InterPro" id="IPR045032">
    <property type="entry name" value="PEL"/>
</dbReference>
<protein>
    <recommendedName>
        <fullName evidence="5 11">Pectate lyase</fullName>
        <ecNumber evidence="5 11">4.2.2.2</ecNumber>
    </recommendedName>
</protein>
<dbReference type="GO" id="GO:0046872">
    <property type="term" value="F:metal ion binding"/>
    <property type="evidence" value="ECO:0007669"/>
    <property type="project" value="UniProtKB-KW"/>
</dbReference>
<evidence type="ECO:0000256" key="11">
    <source>
        <dbReference type="RuleBase" id="RU361123"/>
    </source>
</evidence>
<dbReference type="SMART" id="SM00656">
    <property type="entry name" value="Amb_all"/>
    <property type="match status" value="1"/>
</dbReference>
<dbReference type="PANTHER" id="PTHR31683:SF184">
    <property type="entry name" value="PECTATE LYASE"/>
    <property type="match status" value="1"/>
</dbReference>
<keyword evidence="6" id="KW-0964">Secreted</keyword>
<comment type="catalytic activity">
    <reaction evidence="1 11">
        <text>Eliminative cleavage of (1-&gt;4)-alpha-D-galacturonan to give oligosaccharides with 4-deoxy-alpha-D-galact-4-enuronosyl groups at their non-reducing ends.</text>
        <dbReference type="EC" id="4.2.2.2"/>
    </reaction>
</comment>
<keyword evidence="6" id="KW-0134">Cell wall</keyword>
<dbReference type="InterPro" id="IPR002022">
    <property type="entry name" value="Pec_lyase"/>
</dbReference>
<comment type="cofactor">
    <cofactor evidence="11">
        <name>Ca(2+)</name>
        <dbReference type="ChEBI" id="CHEBI:29108"/>
    </cofactor>
    <text evidence="11">Binds 1 Ca(2+) ion. Required for its activity.</text>
</comment>
<feature type="domain" description="Pectate lyase" evidence="12">
    <location>
        <begin position="26"/>
        <end position="133"/>
    </location>
</feature>
<gene>
    <name evidence="13" type="primary">AT59</name>
    <name evidence="13" type="ORF">CR513_16454</name>
</gene>
<keyword evidence="8" id="KW-0732">Signal</keyword>
<keyword evidence="10 11" id="KW-0456">Lyase</keyword>
<evidence type="ECO:0000256" key="8">
    <source>
        <dbReference type="ARBA" id="ARBA00022729"/>
    </source>
</evidence>
<evidence type="ECO:0000256" key="7">
    <source>
        <dbReference type="ARBA" id="ARBA00022723"/>
    </source>
</evidence>
<evidence type="ECO:0000313" key="14">
    <source>
        <dbReference type="Proteomes" id="UP000257109"/>
    </source>
</evidence>
<name>A0A371HCE7_MUCPR</name>
<dbReference type="EC" id="4.2.2.2" evidence="5 11"/>
<feature type="non-terminal residue" evidence="13">
    <location>
        <position position="1"/>
    </location>
</feature>
<evidence type="ECO:0000256" key="4">
    <source>
        <dbReference type="ARBA" id="ARBA00010980"/>
    </source>
</evidence>
<evidence type="ECO:0000256" key="1">
    <source>
        <dbReference type="ARBA" id="ARBA00000695"/>
    </source>
</evidence>
<dbReference type="GO" id="GO:0030570">
    <property type="term" value="F:pectate lyase activity"/>
    <property type="evidence" value="ECO:0007669"/>
    <property type="project" value="UniProtKB-EC"/>
</dbReference>
<dbReference type="InterPro" id="IPR012334">
    <property type="entry name" value="Pectin_lyas_fold"/>
</dbReference>
<dbReference type="Gene3D" id="2.160.20.10">
    <property type="entry name" value="Single-stranded right-handed beta-helix, Pectin lyase-like"/>
    <property type="match status" value="1"/>
</dbReference>
<comment type="pathway">
    <text evidence="3 11">Glycan metabolism; pectin degradation; 2-dehydro-3-deoxy-D-gluconate from pectin: step 2/5.</text>
</comment>
<accession>A0A371HCE7</accession>
<evidence type="ECO:0000256" key="6">
    <source>
        <dbReference type="ARBA" id="ARBA00022512"/>
    </source>
</evidence>
<comment type="subcellular location">
    <subcellularLocation>
        <location evidence="2">Secreted</location>
        <location evidence="2">Cell wall</location>
    </subcellularLocation>
</comment>
<dbReference type="EMBL" id="QJKJ01003012">
    <property type="protein sequence ID" value="RDY00374.1"/>
    <property type="molecule type" value="Genomic_DNA"/>
</dbReference>